<name>A0A8S5V9P0_9CAUD</name>
<protein>
    <submittedName>
        <fullName evidence="2">Uncharacterized protein</fullName>
    </submittedName>
</protein>
<accession>A0A8S5V9P0</accession>
<dbReference type="EMBL" id="BK016230">
    <property type="protein sequence ID" value="DAG03414.1"/>
    <property type="molecule type" value="Genomic_DNA"/>
</dbReference>
<sequence>MAKSKKKEETIDLSKPIDLSKIGTPDDPCFGTQYDPRDKDCKICGDIEICAIAQMQNNKLQRELLAKEKDFKDLDEAKFLNEKDAKEAKRLIEKYKSKGYSKARIRLKLSRELNIDSERLREIIKKYYKPNKD</sequence>
<feature type="coiled-coil region" evidence="1">
    <location>
        <begin position="50"/>
        <end position="77"/>
    </location>
</feature>
<organism evidence="2">
    <name type="scientific">Ackermannviridae sp. ctUml7</name>
    <dbReference type="NCBI Taxonomy" id="2825753"/>
    <lineage>
        <taxon>Viruses</taxon>
        <taxon>Duplodnaviria</taxon>
        <taxon>Heunggongvirae</taxon>
        <taxon>Uroviricota</taxon>
        <taxon>Caudoviricetes</taxon>
        <taxon>Pantevenvirales</taxon>
        <taxon>Ackermannviridae</taxon>
    </lineage>
</organism>
<keyword evidence="1" id="KW-0175">Coiled coil</keyword>
<proteinExistence type="predicted"/>
<evidence type="ECO:0000313" key="2">
    <source>
        <dbReference type="EMBL" id="DAG03414.1"/>
    </source>
</evidence>
<evidence type="ECO:0000256" key="1">
    <source>
        <dbReference type="SAM" id="Coils"/>
    </source>
</evidence>
<reference evidence="2" key="1">
    <citation type="journal article" date="2021" name="Proc. Natl. Acad. Sci. U.S.A.">
        <title>A Catalog of Tens of Thousands of Viruses from Human Metagenomes Reveals Hidden Associations with Chronic Diseases.</title>
        <authorList>
            <person name="Tisza M.J."/>
            <person name="Buck C.B."/>
        </authorList>
    </citation>
    <scope>NUCLEOTIDE SEQUENCE</scope>
    <source>
        <strain evidence="2">CtUml7</strain>
    </source>
</reference>